<feature type="non-terminal residue" evidence="1">
    <location>
        <position position="1"/>
    </location>
</feature>
<dbReference type="EMBL" id="JF811743">
    <property type="protein sequence ID" value="AEP40960.1"/>
    <property type="molecule type" value="Genomic_DNA"/>
</dbReference>
<accession>G4XHD4</accession>
<dbReference type="AlphaFoldDB" id="G4XHD4"/>
<reference evidence="1" key="1">
    <citation type="submission" date="2011-04" db="EMBL/GenBank/DDBJ databases">
        <title>Does Cd toxicity in plants act through DNA methylation and chromatin repatterning mechanisms?</title>
        <authorList>
            <person name="Greco M."/>
            <person name="Chiappetta A."/>
            <person name="Bruno L."/>
            <person name="Bitonti M.B."/>
        </authorList>
    </citation>
    <scope>NUCLEOTIDE SEQUENCE</scope>
</reference>
<protein>
    <submittedName>
        <fullName evidence="1">Aluminum-activated malate transporter 9</fullName>
    </submittedName>
</protein>
<evidence type="ECO:0000313" key="1">
    <source>
        <dbReference type="EMBL" id="AEP40960.1"/>
    </source>
</evidence>
<proteinExistence type="predicted"/>
<sequence length="115" mass="13528">HKRQKMRKVDPIECGLQPCDWKRRMGAWPGKMRQKSDLLVLNTMAVEDLDTGRKTSTPQVGFWRAQEWRVFTKIPRSWGKRSHKEKVDHFCSSPEKLKDITQKPPGVLIISRQQM</sequence>
<feature type="non-terminal residue" evidence="1">
    <location>
        <position position="115"/>
    </location>
</feature>
<name>G4XHD4_POSOC</name>
<organism evidence="1">
    <name type="scientific">Posidonia oceanica</name>
    <name type="common">Mediterranean tapeweed</name>
    <dbReference type="NCBI Taxonomy" id="55489"/>
    <lineage>
        <taxon>Eukaryota</taxon>
        <taxon>Viridiplantae</taxon>
        <taxon>Streptophyta</taxon>
        <taxon>Embryophyta</taxon>
        <taxon>Tracheophyta</taxon>
        <taxon>Spermatophyta</taxon>
        <taxon>Magnoliopsida</taxon>
        <taxon>Liliopsida</taxon>
        <taxon>Posidoniaceae</taxon>
        <taxon>Posidonia</taxon>
    </lineage>
</organism>